<comment type="caution">
    <text evidence="1">The sequence shown here is derived from an EMBL/GenBank/DDBJ whole genome shotgun (WGS) entry which is preliminary data.</text>
</comment>
<proteinExistence type="predicted"/>
<evidence type="ECO:0000313" key="1">
    <source>
        <dbReference type="EMBL" id="GFR60185.1"/>
    </source>
</evidence>
<dbReference type="EMBL" id="BMAT01010761">
    <property type="protein sequence ID" value="GFR60185.1"/>
    <property type="molecule type" value="Genomic_DNA"/>
</dbReference>
<dbReference type="AlphaFoldDB" id="A0AAV4EHF6"/>
<organism evidence="1 2">
    <name type="scientific">Elysia marginata</name>
    <dbReference type="NCBI Taxonomy" id="1093978"/>
    <lineage>
        <taxon>Eukaryota</taxon>
        <taxon>Metazoa</taxon>
        <taxon>Spiralia</taxon>
        <taxon>Lophotrochozoa</taxon>
        <taxon>Mollusca</taxon>
        <taxon>Gastropoda</taxon>
        <taxon>Heterobranchia</taxon>
        <taxon>Euthyneura</taxon>
        <taxon>Panpulmonata</taxon>
        <taxon>Sacoglossa</taxon>
        <taxon>Placobranchoidea</taxon>
        <taxon>Plakobranchidae</taxon>
        <taxon>Elysia</taxon>
    </lineage>
</organism>
<accession>A0AAV4EHF6</accession>
<dbReference type="Proteomes" id="UP000762676">
    <property type="component" value="Unassembled WGS sequence"/>
</dbReference>
<protein>
    <recommendedName>
        <fullName evidence="3">RRM domain-containing protein</fullName>
    </recommendedName>
</protein>
<evidence type="ECO:0000313" key="2">
    <source>
        <dbReference type="Proteomes" id="UP000762676"/>
    </source>
</evidence>
<name>A0AAV4EHF6_9GAST</name>
<gene>
    <name evidence="1" type="ORF">ElyMa_005401800</name>
</gene>
<sequence length="106" mass="12105">MRAYYWRGWNNWGPENIGLWRVYPSSAEARIALIINGVGVREQAINVLEKSPFIVTGDHDTPVAKLIIGNLPLSLSNSEIEVALRKIGVKFRSQLREEHYRDEEGK</sequence>
<evidence type="ECO:0008006" key="3">
    <source>
        <dbReference type="Google" id="ProtNLM"/>
    </source>
</evidence>
<keyword evidence="2" id="KW-1185">Reference proteome</keyword>
<reference evidence="1 2" key="1">
    <citation type="journal article" date="2021" name="Elife">
        <title>Chloroplast acquisition without the gene transfer in kleptoplastic sea slugs, Plakobranchus ocellatus.</title>
        <authorList>
            <person name="Maeda T."/>
            <person name="Takahashi S."/>
            <person name="Yoshida T."/>
            <person name="Shimamura S."/>
            <person name="Takaki Y."/>
            <person name="Nagai Y."/>
            <person name="Toyoda A."/>
            <person name="Suzuki Y."/>
            <person name="Arimoto A."/>
            <person name="Ishii H."/>
            <person name="Satoh N."/>
            <person name="Nishiyama T."/>
            <person name="Hasebe M."/>
            <person name="Maruyama T."/>
            <person name="Minagawa J."/>
            <person name="Obokata J."/>
            <person name="Shigenobu S."/>
        </authorList>
    </citation>
    <scope>NUCLEOTIDE SEQUENCE [LARGE SCALE GENOMIC DNA]</scope>
</reference>